<feature type="transmembrane region" description="Helical" evidence="4">
    <location>
        <begin position="362"/>
        <end position="385"/>
    </location>
</feature>
<protein>
    <submittedName>
        <fullName evidence="6">MFS transporter</fullName>
    </submittedName>
</protein>
<feature type="transmembrane region" description="Helical" evidence="4">
    <location>
        <begin position="244"/>
        <end position="267"/>
    </location>
</feature>
<evidence type="ECO:0000313" key="6">
    <source>
        <dbReference type="EMBL" id="XBY64986.1"/>
    </source>
</evidence>
<dbReference type="Gene3D" id="1.20.1250.20">
    <property type="entry name" value="MFS general substrate transporter like domains"/>
    <property type="match status" value="1"/>
</dbReference>
<dbReference type="AlphaFoldDB" id="A0AAU7Y3S8"/>
<feature type="transmembrane region" description="Helical" evidence="4">
    <location>
        <begin position="218"/>
        <end position="238"/>
    </location>
</feature>
<dbReference type="InterPro" id="IPR020846">
    <property type="entry name" value="MFS_dom"/>
</dbReference>
<evidence type="ECO:0000256" key="4">
    <source>
        <dbReference type="SAM" id="Phobius"/>
    </source>
</evidence>
<dbReference type="RefSeq" id="WP_350447684.1">
    <property type="nucleotide sequence ID" value="NZ_CP146285.1"/>
</dbReference>
<proteinExistence type="predicted"/>
<dbReference type="PROSITE" id="PS50850">
    <property type="entry name" value="MFS"/>
    <property type="match status" value="1"/>
</dbReference>
<dbReference type="Pfam" id="PF07690">
    <property type="entry name" value="MFS_1"/>
    <property type="match status" value="1"/>
</dbReference>
<feature type="domain" description="Major facilitator superfamily (MFS) profile" evidence="5">
    <location>
        <begin position="11"/>
        <end position="391"/>
    </location>
</feature>
<evidence type="ECO:0000256" key="1">
    <source>
        <dbReference type="ARBA" id="ARBA00022692"/>
    </source>
</evidence>
<dbReference type="SUPFAM" id="SSF103473">
    <property type="entry name" value="MFS general substrate transporter"/>
    <property type="match status" value="1"/>
</dbReference>
<dbReference type="PANTHER" id="PTHR42910:SF1">
    <property type="entry name" value="MAJOR FACILITATOR SUPERFAMILY (MFS) PROFILE DOMAIN-CONTAINING PROTEIN"/>
    <property type="match status" value="1"/>
</dbReference>
<feature type="transmembrane region" description="Helical" evidence="4">
    <location>
        <begin position="337"/>
        <end position="356"/>
    </location>
</feature>
<evidence type="ECO:0000256" key="2">
    <source>
        <dbReference type="ARBA" id="ARBA00022989"/>
    </source>
</evidence>
<dbReference type="InterPro" id="IPR036259">
    <property type="entry name" value="MFS_trans_sf"/>
</dbReference>
<keyword evidence="2 4" id="KW-1133">Transmembrane helix</keyword>
<dbReference type="EMBL" id="CP158373">
    <property type="protein sequence ID" value="XBY64986.1"/>
    <property type="molecule type" value="Genomic_DNA"/>
</dbReference>
<dbReference type="GO" id="GO:0022857">
    <property type="term" value="F:transmembrane transporter activity"/>
    <property type="evidence" value="ECO:0007669"/>
    <property type="project" value="InterPro"/>
</dbReference>
<sequence>MPTLSPMPPALVWLLAVACGLSVANVYYAHPLLDAIAADLGIGRAAVGGVITLTQAGSALALLVLVPLGDLLERRRLMAGQLLLLVGSLLLVALARQPALVLLGMLGLGLLGTAMTQGLLAFAASLASDGERGRVVGAAQGGVVVGLLLARSLAGLMADLGGWRAVYLLSAGLMTVLLPLLWWRLPETRPHSRMRYPALLGSMFSLLREDRVLQVRGVLALLLFCVFNLFWAALVMPLSEPPLALSHSAIGAFGLVGAAGALAATRAGTWADRGQAQKASGLALLVMTLAWLPLAFTGQSLWALLLGILLLDAAGQALHVLNQSLVLSSGNPAHSRLISLYMLFYAAGSALGAFAATQLYAWAGWAAVCLLGAALSLLALAFWWVTLPGRDGIRHHVLGRQSGIR</sequence>
<feature type="transmembrane region" description="Helical" evidence="4">
    <location>
        <begin position="77"/>
        <end position="95"/>
    </location>
</feature>
<feature type="transmembrane region" description="Helical" evidence="4">
    <location>
        <begin position="279"/>
        <end position="296"/>
    </location>
</feature>
<feature type="transmembrane region" description="Helical" evidence="4">
    <location>
        <begin position="42"/>
        <end position="65"/>
    </location>
</feature>
<keyword evidence="1 4" id="KW-0812">Transmembrane</keyword>
<keyword evidence="3 4" id="KW-0472">Membrane</keyword>
<feature type="transmembrane region" description="Helical" evidence="4">
    <location>
        <begin position="166"/>
        <end position="185"/>
    </location>
</feature>
<accession>A0AAU7Y3S8</accession>
<evidence type="ECO:0000259" key="5">
    <source>
        <dbReference type="PROSITE" id="PS50850"/>
    </source>
</evidence>
<reference evidence="6" key="1">
    <citation type="submission" date="2023-08" db="EMBL/GenBank/DDBJ databases">
        <title>Increased levels of nutrients transform a symbiont into a lethal pathobiont.</title>
        <authorList>
            <person name="Lachnit T."/>
            <person name="Ulrich L."/>
            <person name="Willmer F.M."/>
            <person name="Hasenbein T."/>
            <person name="Steiner L.X."/>
            <person name="Wolters M."/>
            <person name="Herbst E.M."/>
            <person name="Deines P."/>
        </authorList>
    </citation>
    <scope>NUCLEOTIDE SEQUENCE</scope>
    <source>
        <strain evidence="6">T3</strain>
    </source>
</reference>
<organism evidence="6">
    <name type="scientific">Pseudomonas solani</name>
    <dbReference type="NCBI Taxonomy" id="2731552"/>
    <lineage>
        <taxon>Bacteria</taxon>
        <taxon>Pseudomonadati</taxon>
        <taxon>Pseudomonadota</taxon>
        <taxon>Gammaproteobacteria</taxon>
        <taxon>Pseudomonadales</taxon>
        <taxon>Pseudomonadaceae</taxon>
        <taxon>Pseudomonas</taxon>
    </lineage>
</organism>
<dbReference type="PANTHER" id="PTHR42910">
    <property type="entry name" value="TRANSPORTER SCO4007-RELATED"/>
    <property type="match status" value="1"/>
</dbReference>
<name>A0AAU7Y3S8_9PSED</name>
<dbReference type="InterPro" id="IPR011701">
    <property type="entry name" value="MFS"/>
</dbReference>
<evidence type="ECO:0000256" key="3">
    <source>
        <dbReference type="ARBA" id="ARBA00023136"/>
    </source>
</evidence>
<feature type="transmembrane region" description="Helical" evidence="4">
    <location>
        <begin position="101"/>
        <end position="123"/>
    </location>
</feature>
<gene>
    <name evidence="6" type="ORF">ABS648_04270</name>
</gene>